<reference evidence="1 2" key="1">
    <citation type="submission" date="2020-07" db="EMBL/GenBank/DDBJ databases">
        <authorList>
            <person name="Feng X."/>
        </authorList>
    </citation>
    <scope>NUCLEOTIDE SEQUENCE [LARGE SCALE GENOMIC DNA]</scope>
    <source>
        <strain evidence="1 2">JCM14086</strain>
    </source>
</reference>
<protein>
    <submittedName>
        <fullName evidence="1">Uncharacterized protein</fullName>
    </submittedName>
</protein>
<gene>
    <name evidence="1" type="ORF">H5P30_02125</name>
</gene>
<keyword evidence="2" id="KW-1185">Reference proteome</keyword>
<comment type="caution">
    <text evidence="1">The sequence shown here is derived from an EMBL/GenBank/DDBJ whole genome shotgun (WGS) entry which is preliminary data.</text>
</comment>
<dbReference type="EMBL" id="JACHVA010000024">
    <property type="protein sequence ID" value="MBC2600572.1"/>
    <property type="molecule type" value="Genomic_DNA"/>
</dbReference>
<dbReference type="Proteomes" id="UP000525652">
    <property type="component" value="Unassembled WGS sequence"/>
</dbReference>
<dbReference type="RefSeq" id="WP_185691320.1">
    <property type="nucleotide sequence ID" value="NZ_JACHVA010000024.1"/>
</dbReference>
<accession>A0A7X1AVH1</accession>
<sequence length="142" mass="16148">MKSLLPSILTARAFTASNGELAWKRQDLEEVVSAYSELGYAVEAFEVWVVNDKGQWNGFFQMKDGSESICVYDVAPRRGEADSDFAKRCASEIIKKVKEIDIESEIDPKCLPWVRYNLYVDEEYMESEQDRGANALPRAAHD</sequence>
<organism evidence="1 2">
    <name type="scientific">Puniceicoccus vermicola</name>
    <dbReference type="NCBI Taxonomy" id="388746"/>
    <lineage>
        <taxon>Bacteria</taxon>
        <taxon>Pseudomonadati</taxon>
        <taxon>Verrucomicrobiota</taxon>
        <taxon>Opitutia</taxon>
        <taxon>Puniceicoccales</taxon>
        <taxon>Puniceicoccaceae</taxon>
        <taxon>Puniceicoccus</taxon>
    </lineage>
</organism>
<proteinExistence type="predicted"/>
<evidence type="ECO:0000313" key="2">
    <source>
        <dbReference type="Proteomes" id="UP000525652"/>
    </source>
</evidence>
<dbReference type="AlphaFoldDB" id="A0A7X1AVH1"/>
<evidence type="ECO:0000313" key="1">
    <source>
        <dbReference type="EMBL" id="MBC2600572.1"/>
    </source>
</evidence>
<name>A0A7X1AVH1_9BACT</name>